<name>A0AAD6G8R3_9EURO</name>
<evidence type="ECO:0000256" key="1">
    <source>
        <dbReference type="SAM" id="MobiDB-lite"/>
    </source>
</evidence>
<protein>
    <submittedName>
        <fullName evidence="2">Uncharacterized protein</fullName>
    </submittedName>
</protein>
<feature type="region of interest" description="Disordered" evidence="1">
    <location>
        <begin position="355"/>
        <end position="404"/>
    </location>
</feature>
<accession>A0AAD6G8R3</accession>
<reference evidence="2" key="2">
    <citation type="journal article" date="2023" name="IMA Fungus">
        <title>Comparative genomic study of the Penicillium genus elucidates a diverse pangenome and 15 lateral gene transfer events.</title>
        <authorList>
            <person name="Petersen C."/>
            <person name="Sorensen T."/>
            <person name="Nielsen M.R."/>
            <person name="Sondergaard T.E."/>
            <person name="Sorensen J.L."/>
            <person name="Fitzpatrick D.A."/>
            <person name="Frisvad J.C."/>
            <person name="Nielsen K.L."/>
        </authorList>
    </citation>
    <scope>NUCLEOTIDE SEQUENCE</scope>
    <source>
        <strain evidence="2">IBT 16125</strain>
    </source>
</reference>
<gene>
    <name evidence="2" type="ORF">N7458_000308</name>
</gene>
<keyword evidence="3" id="KW-1185">Reference proteome</keyword>
<feature type="compositionally biased region" description="Acidic residues" evidence="1">
    <location>
        <begin position="371"/>
        <end position="396"/>
    </location>
</feature>
<dbReference type="Proteomes" id="UP001213681">
    <property type="component" value="Unassembled WGS sequence"/>
</dbReference>
<evidence type="ECO:0000313" key="2">
    <source>
        <dbReference type="EMBL" id="KAJ5464622.1"/>
    </source>
</evidence>
<proteinExistence type="predicted"/>
<organism evidence="2 3">
    <name type="scientific">Penicillium daleae</name>
    <dbReference type="NCBI Taxonomy" id="63821"/>
    <lineage>
        <taxon>Eukaryota</taxon>
        <taxon>Fungi</taxon>
        <taxon>Dikarya</taxon>
        <taxon>Ascomycota</taxon>
        <taxon>Pezizomycotina</taxon>
        <taxon>Eurotiomycetes</taxon>
        <taxon>Eurotiomycetidae</taxon>
        <taxon>Eurotiales</taxon>
        <taxon>Aspergillaceae</taxon>
        <taxon>Penicillium</taxon>
    </lineage>
</organism>
<dbReference type="AlphaFoldDB" id="A0AAD6G8R3"/>
<dbReference type="RefSeq" id="XP_056771469.1">
    <property type="nucleotide sequence ID" value="XM_056903702.1"/>
</dbReference>
<dbReference type="GeneID" id="81593945"/>
<reference evidence="2" key="1">
    <citation type="submission" date="2022-12" db="EMBL/GenBank/DDBJ databases">
        <authorList>
            <person name="Petersen C."/>
        </authorList>
    </citation>
    <scope>NUCLEOTIDE SEQUENCE</scope>
    <source>
        <strain evidence="2">IBT 16125</strain>
    </source>
</reference>
<comment type="caution">
    <text evidence="2">The sequence shown here is derived from an EMBL/GenBank/DDBJ whole genome shotgun (WGS) entry which is preliminary data.</text>
</comment>
<dbReference type="EMBL" id="JAPVEA010000001">
    <property type="protein sequence ID" value="KAJ5464622.1"/>
    <property type="molecule type" value="Genomic_DNA"/>
</dbReference>
<evidence type="ECO:0000313" key="3">
    <source>
        <dbReference type="Proteomes" id="UP001213681"/>
    </source>
</evidence>
<sequence>MVCVDINKLMKSRNKTDGTSNGKLGLQERSLELSAEPHNELEYDFPEDLYKRAAVNTTSPSDGLVDLTSYVIETVDDLGYQGTTLLPTPFDLDDSELDGYWFSTLGLQGSNGDYVLSACSDGNVYMQEKSAPNSQPWYITCSTLWAGYEDTVLSTPTGGILHYYKNTMSKVNVSRLRTADESSIPGTSAYVSLAPFYYTDNSDSNEDTGPSILAAFDEDDNISFPAVCTYKDTSPSRIFLIGPDVEANLALLQSPDIEYSITNGEVDTCYLLFLSITSREAGAWAAEDVKATETYDSDPLDVEFEDSLFSADGDFNLPADDLLSEEGDNSLDDLNVVFGDEEFAIDGDTVAEWSDTQDWSPVDASLTGPDVEQETYDFQDEYNDGDEGGDGEEGYATEDGGNIA</sequence>